<evidence type="ECO:0000259" key="2">
    <source>
        <dbReference type="PROSITE" id="PS50011"/>
    </source>
</evidence>
<dbReference type="PROSITE" id="PS50011">
    <property type="entry name" value="PROTEIN_KINASE_DOM"/>
    <property type="match status" value="1"/>
</dbReference>
<feature type="region of interest" description="Disordered" evidence="1">
    <location>
        <begin position="364"/>
        <end position="395"/>
    </location>
</feature>
<keyword evidence="4" id="KW-1185">Reference proteome</keyword>
<dbReference type="InterPro" id="IPR008266">
    <property type="entry name" value="Tyr_kinase_AS"/>
</dbReference>
<dbReference type="InterPro" id="IPR000719">
    <property type="entry name" value="Prot_kinase_dom"/>
</dbReference>
<evidence type="ECO:0000256" key="1">
    <source>
        <dbReference type="SAM" id="MobiDB-lite"/>
    </source>
</evidence>
<sequence length="650" mass="73245">MLPKDDPFYSSYRKTFDANYHPHTFQAESALDLFPPMASPISFYDRHIGSNLILKNVVYHPSLVSSLSKTCDQMIKHYLETGHSFSDEGYNFTVPSRPGSFNDAQSVSDRYYEFAGRTCPAYVSKLLLHPEGQGWKSVIDFLEAPGSREFQFTTESWLTVTHGLGGRATIVATLPEAQRNKIARLRRTFPRLATWDMFAMTSTATNMFQSLTRSTTFKWEICHTMAVVTSCDRKPPPDAKKGFELAASLRRFKARSSGPAKQRPFTTRAKAVTVPKLPLERKSYRPNFHHYIQHAWATAAAYDSTFLILHCGRYERIGFRHRASQTLYLSGIIDTINMKNPSYRKLQIGLHTAIVQDALEREKLADPATKRGRKRGAGHLHREENEKNTTSKRRKVSPLSQVDSVVLSTEIAKRKILLVSLDYGAYCSSVPSSFIRVGPSCFPGHAAAVEISRNLRHDIHDCVFVTLKEPLGRGAVGVVHPAIVEMTLKSGETLKHDMALKLAFTVAQREKMADEYLMYSHLSTKTNVEGIVTVHGIFKDPESSACGMLMDYAGQSLRSREIERGGDGRQVSTSIQEREAFTRALKSLHSAGVRHHDIRADNLLLNHENKAFIIDFDRADNEVGEDKLEHELNCLNELLEGRYDSGSYYT</sequence>
<reference evidence="3 4" key="1">
    <citation type="journal article" date="2018" name="Evol. Lett.">
        <title>Horizontal gene cluster transfer increased hallucinogenic mushroom diversity.</title>
        <authorList>
            <person name="Reynolds H.T."/>
            <person name="Vijayakumar V."/>
            <person name="Gluck-Thaler E."/>
            <person name="Korotkin H.B."/>
            <person name="Matheny P.B."/>
            <person name="Slot J.C."/>
        </authorList>
    </citation>
    <scope>NUCLEOTIDE SEQUENCE [LARGE SCALE GENOMIC DNA]</scope>
    <source>
        <strain evidence="3 4">SRW20</strain>
    </source>
</reference>
<feature type="compositionally biased region" description="Basic and acidic residues" evidence="1">
    <location>
        <begin position="380"/>
        <end position="389"/>
    </location>
</feature>
<dbReference type="Pfam" id="PF00069">
    <property type="entry name" value="Pkinase"/>
    <property type="match status" value="1"/>
</dbReference>
<dbReference type="STRING" id="231916.A0A409Y1Y3"/>
<name>A0A409Y1Y3_9AGAR</name>
<dbReference type="Proteomes" id="UP000284706">
    <property type="component" value="Unassembled WGS sequence"/>
</dbReference>
<dbReference type="EMBL" id="NHYE01001297">
    <property type="protein sequence ID" value="PPQ97027.1"/>
    <property type="molecule type" value="Genomic_DNA"/>
</dbReference>
<accession>A0A409Y1Y3</accession>
<comment type="caution">
    <text evidence="3">The sequence shown here is derived from an EMBL/GenBank/DDBJ whole genome shotgun (WGS) entry which is preliminary data.</text>
</comment>
<feature type="compositionally biased region" description="Basic residues" evidence="1">
    <location>
        <begin position="370"/>
        <end position="379"/>
    </location>
</feature>
<proteinExistence type="predicted"/>
<protein>
    <recommendedName>
        <fullName evidence="2">Protein kinase domain-containing protein</fullName>
    </recommendedName>
</protein>
<evidence type="ECO:0000313" key="3">
    <source>
        <dbReference type="EMBL" id="PPQ97027.1"/>
    </source>
</evidence>
<feature type="domain" description="Protein kinase" evidence="2">
    <location>
        <begin position="465"/>
        <end position="650"/>
    </location>
</feature>
<evidence type="ECO:0000313" key="4">
    <source>
        <dbReference type="Proteomes" id="UP000284706"/>
    </source>
</evidence>
<dbReference type="SUPFAM" id="SSF56112">
    <property type="entry name" value="Protein kinase-like (PK-like)"/>
    <property type="match status" value="1"/>
</dbReference>
<dbReference type="GO" id="GO:0005524">
    <property type="term" value="F:ATP binding"/>
    <property type="evidence" value="ECO:0007669"/>
    <property type="project" value="InterPro"/>
</dbReference>
<dbReference type="InParanoid" id="A0A409Y1Y3"/>
<dbReference type="GO" id="GO:0004672">
    <property type="term" value="F:protein kinase activity"/>
    <property type="evidence" value="ECO:0007669"/>
    <property type="project" value="InterPro"/>
</dbReference>
<gene>
    <name evidence="3" type="ORF">CVT26_001285</name>
</gene>
<organism evidence="3 4">
    <name type="scientific">Gymnopilus dilepis</name>
    <dbReference type="NCBI Taxonomy" id="231916"/>
    <lineage>
        <taxon>Eukaryota</taxon>
        <taxon>Fungi</taxon>
        <taxon>Dikarya</taxon>
        <taxon>Basidiomycota</taxon>
        <taxon>Agaricomycotina</taxon>
        <taxon>Agaricomycetes</taxon>
        <taxon>Agaricomycetidae</taxon>
        <taxon>Agaricales</taxon>
        <taxon>Agaricineae</taxon>
        <taxon>Hymenogastraceae</taxon>
        <taxon>Gymnopilus</taxon>
    </lineage>
</organism>
<dbReference type="OrthoDB" id="2521594at2759"/>
<dbReference type="PROSITE" id="PS00109">
    <property type="entry name" value="PROTEIN_KINASE_TYR"/>
    <property type="match status" value="1"/>
</dbReference>
<dbReference type="Gene3D" id="1.10.510.10">
    <property type="entry name" value="Transferase(Phosphotransferase) domain 1"/>
    <property type="match status" value="1"/>
</dbReference>
<dbReference type="AlphaFoldDB" id="A0A409Y1Y3"/>
<dbReference type="InterPro" id="IPR011009">
    <property type="entry name" value="Kinase-like_dom_sf"/>
</dbReference>